<dbReference type="AlphaFoldDB" id="A0A4Z1ISY1"/>
<feature type="compositionally biased region" description="Basic residues" evidence="1">
    <location>
        <begin position="49"/>
        <end position="63"/>
    </location>
</feature>
<keyword evidence="3" id="KW-1185">Reference proteome</keyword>
<organism evidence="2 3">
    <name type="scientific">Botryotinia narcissicola</name>
    <dbReference type="NCBI Taxonomy" id="278944"/>
    <lineage>
        <taxon>Eukaryota</taxon>
        <taxon>Fungi</taxon>
        <taxon>Dikarya</taxon>
        <taxon>Ascomycota</taxon>
        <taxon>Pezizomycotina</taxon>
        <taxon>Leotiomycetes</taxon>
        <taxon>Helotiales</taxon>
        <taxon>Sclerotiniaceae</taxon>
        <taxon>Botryotinia</taxon>
    </lineage>
</organism>
<dbReference type="Proteomes" id="UP000297452">
    <property type="component" value="Unassembled WGS sequence"/>
</dbReference>
<accession>A0A4Z1ISY1</accession>
<name>A0A4Z1ISY1_9HELO</name>
<proteinExistence type="predicted"/>
<gene>
    <name evidence="2" type="ORF">BOTNAR_0086g00180</name>
</gene>
<sequence length="63" mass="7542">MFAARREATCEDDIRFPDANTTQTPMYVKKKKSMHQTKDNKKDITQRLEKHRHKPKSNHYRPG</sequence>
<comment type="caution">
    <text evidence="2">The sequence shown here is derived from an EMBL/GenBank/DDBJ whole genome shotgun (WGS) entry which is preliminary data.</text>
</comment>
<feature type="region of interest" description="Disordered" evidence="1">
    <location>
        <begin position="15"/>
        <end position="63"/>
    </location>
</feature>
<evidence type="ECO:0000313" key="3">
    <source>
        <dbReference type="Proteomes" id="UP000297452"/>
    </source>
</evidence>
<feature type="compositionally biased region" description="Basic and acidic residues" evidence="1">
    <location>
        <begin position="36"/>
        <end position="48"/>
    </location>
</feature>
<evidence type="ECO:0000313" key="2">
    <source>
        <dbReference type="EMBL" id="TGO64578.1"/>
    </source>
</evidence>
<dbReference type="EMBL" id="PQXJ01000086">
    <property type="protein sequence ID" value="TGO64578.1"/>
    <property type="molecule type" value="Genomic_DNA"/>
</dbReference>
<evidence type="ECO:0000256" key="1">
    <source>
        <dbReference type="SAM" id="MobiDB-lite"/>
    </source>
</evidence>
<reference evidence="2 3" key="1">
    <citation type="submission" date="2017-12" db="EMBL/GenBank/DDBJ databases">
        <title>Comparative genomics of Botrytis spp.</title>
        <authorList>
            <person name="Valero-Jimenez C.A."/>
            <person name="Tapia P."/>
            <person name="Veloso J."/>
            <person name="Silva-Moreno E."/>
            <person name="Staats M."/>
            <person name="Valdes J.H."/>
            <person name="Van Kan J.A.L."/>
        </authorList>
    </citation>
    <scope>NUCLEOTIDE SEQUENCE [LARGE SCALE GENOMIC DNA]</scope>
    <source>
        <strain evidence="2 3">MUCL2120</strain>
    </source>
</reference>
<protein>
    <submittedName>
        <fullName evidence="2">Uncharacterized protein</fullName>
    </submittedName>
</protein>